<dbReference type="InterPro" id="IPR028002">
    <property type="entry name" value="Myb_DNA-bind_5"/>
</dbReference>
<evidence type="ECO:0000256" key="2">
    <source>
        <dbReference type="ARBA" id="ARBA00016807"/>
    </source>
</evidence>
<keyword evidence="3" id="KW-0805">Transcription regulation</keyword>
<evidence type="ECO:0000259" key="7">
    <source>
        <dbReference type="Pfam" id="PF13873"/>
    </source>
</evidence>
<comment type="function">
    <text evidence="5">Involved in transvection phenomena (= synapsis-dependent gene expression), where the synaptic pairing of chromosomes carrying genes with which zeste interacts influences the expression of these genes. Zeste binds to DNA and stimulates transcription from a nearby promoter.</text>
</comment>
<feature type="region of interest" description="Disordered" evidence="6">
    <location>
        <begin position="1"/>
        <end position="21"/>
    </location>
</feature>
<dbReference type="EMBL" id="KK852413">
    <property type="protein sequence ID" value="KDR24427.1"/>
    <property type="molecule type" value="Genomic_DNA"/>
</dbReference>
<evidence type="ECO:0000313" key="9">
    <source>
        <dbReference type="Proteomes" id="UP000027135"/>
    </source>
</evidence>
<evidence type="ECO:0000256" key="5">
    <source>
        <dbReference type="ARBA" id="ARBA00025466"/>
    </source>
</evidence>
<dbReference type="eggNOG" id="ENOG502RFDD">
    <property type="taxonomic scope" value="Eukaryota"/>
</dbReference>
<evidence type="ECO:0000313" key="8">
    <source>
        <dbReference type="EMBL" id="KDR24427.1"/>
    </source>
</evidence>
<dbReference type="OrthoDB" id="7551801at2759"/>
<evidence type="ECO:0000256" key="1">
    <source>
        <dbReference type="ARBA" id="ARBA00011764"/>
    </source>
</evidence>
<accession>A0A067RKS1</accession>
<gene>
    <name evidence="8" type="ORF">L798_05088</name>
</gene>
<keyword evidence="4" id="KW-0804">Transcription</keyword>
<proteinExistence type="predicted"/>
<dbReference type="Pfam" id="PF13873">
    <property type="entry name" value="Myb_DNA-bind_5"/>
    <property type="match status" value="1"/>
</dbReference>
<feature type="domain" description="Myb/SANT-like DNA-binding" evidence="7">
    <location>
        <begin position="23"/>
        <end position="100"/>
    </location>
</feature>
<evidence type="ECO:0000256" key="6">
    <source>
        <dbReference type="SAM" id="MobiDB-lite"/>
    </source>
</evidence>
<dbReference type="Proteomes" id="UP000027135">
    <property type="component" value="Unassembled WGS sequence"/>
</dbReference>
<dbReference type="PANTHER" id="PTHR21411">
    <property type="entry name" value="APONTIC"/>
    <property type="match status" value="1"/>
</dbReference>
<protein>
    <recommendedName>
        <fullName evidence="2">Regulatory protein zeste</fullName>
    </recommendedName>
</protein>
<dbReference type="InParanoid" id="A0A067RKS1"/>
<sequence>MDMEDNHRSHSPGNDVDGKKRLRCSNFSSQEKNILIHIIEKHQDIIECKKTDKVSVQEREKVWEGIAQEFNEIVLAEPIRTSRQLKMCYENLKRRIRKEVYGDEQKTVKPSIDPIVALRSQVLVPSDVDSNSSTHLHAPQGSSSGPAGQFRSDNYSMPIHDYVETSHHEPRRKNANLAKLRRILLTKEISLINMDLEMRTKKYELEIKVEEAKLEYYKRKISMLSNTENGES</sequence>
<feature type="region of interest" description="Disordered" evidence="6">
    <location>
        <begin position="128"/>
        <end position="155"/>
    </location>
</feature>
<dbReference type="OMA" id="KEETWHE"/>
<keyword evidence="9" id="KW-1185">Reference proteome</keyword>
<evidence type="ECO:0000256" key="4">
    <source>
        <dbReference type="ARBA" id="ARBA00023163"/>
    </source>
</evidence>
<dbReference type="PANTHER" id="PTHR21411:SF0">
    <property type="entry name" value="REGULATORY PROTEIN ZESTE"/>
    <property type="match status" value="1"/>
</dbReference>
<name>A0A067RKS1_ZOONE</name>
<dbReference type="AlphaFoldDB" id="A0A067RKS1"/>
<organism evidence="8 9">
    <name type="scientific">Zootermopsis nevadensis</name>
    <name type="common">Dampwood termite</name>
    <dbReference type="NCBI Taxonomy" id="136037"/>
    <lineage>
        <taxon>Eukaryota</taxon>
        <taxon>Metazoa</taxon>
        <taxon>Ecdysozoa</taxon>
        <taxon>Arthropoda</taxon>
        <taxon>Hexapoda</taxon>
        <taxon>Insecta</taxon>
        <taxon>Pterygota</taxon>
        <taxon>Neoptera</taxon>
        <taxon>Polyneoptera</taxon>
        <taxon>Dictyoptera</taxon>
        <taxon>Blattodea</taxon>
        <taxon>Blattoidea</taxon>
        <taxon>Termitoidae</taxon>
        <taxon>Termopsidae</taxon>
        <taxon>Zootermopsis</taxon>
    </lineage>
</organism>
<reference evidence="8 9" key="1">
    <citation type="journal article" date="2014" name="Nat. Commun.">
        <title>Molecular traces of alternative social organization in a termite genome.</title>
        <authorList>
            <person name="Terrapon N."/>
            <person name="Li C."/>
            <person name="Robertson H.M."/>
            <person name="Ji L."/>
            <person name="Meng X."/>
            <person name="Booth W."/>
            <person name="Chen Z."/>
            <person name="Childers C.P."/>
            <person name="Glastad K.M."/>
            <person name="Gokhale K."/>
            <person name="Gowin J."/>
            <person name="Gronenberg W."/>
            <person name="Hermansen R.A."/>
            <person name="Hu H."/>
            <person name="Hunt B.G."/>
            <person name="Huylmans A.K."/>
            <person name="Khalil S.M."/>
            <person name="Mitchell R.D."/>
            <person name="Munoz-Torres M.C."/>
            <person name="Mustard J.A."/>
            <person name="Pan H."/>
            <person name="Reese J.T."/>
            <person name="Scharf M.E."/>
            <person name="Sun F."/>
            <person name="Vogel H."/>
            <person name="Xiao J."/>
            <person name="Yang W."/>
            <person name="Yang Z."/>
            <person name="Yang Z."/>
            <person name="Zhou J."/>
            <person name="Zhu J."/>
            <person name="Brent C.S."/>
            <person name="Elsik C.G."/>
            <person name="Goodisman M.A."/>
            <person name="Liberles D.A."/>
            <person name="Roe R.M."/>
            <person name="Vargo E.L."/>
            <person name="Vilcinskas A."/>
            <person name="Wang J."/>
            <person name="Bornberg-Bauer E."/>
            <person name="Korb J."/>
            <person name="Zhang G."/>
            <person name="Liebig J."/>
        </authorList>
    </citation>
    <scope>NUCLEOTIDE SEQUENCE [LARGE SCALE GENOMIC DNA]</scope>
    <source>
        <tissue evidence="8">Whole organism</tissue>
    </source>
</reference>
<evidence type="ECO:0000256" key="3">
    <source>
        <dbReference type="ARBA" id="ARBA00023015"/>
    </source>
</evidence>
<comment type="subunit">
    <text evidence="1">Self-associates forming complexes of several hundred monomers.</text>
</comment>